<dbReference type="InterPro" id="IPR003399">
    <property type="entry name" value="Mce/MlaD"/>
</dbReference>
<proteinExistence type="predicted"/>
<accession>A0A0N0GLV3</accession>
<protein>
    <submittedName>
        <fullName evidence="2">Paraquat-inducible protein B</fullName>
    </submittedName>
</protein>
<dbReference type="InterPro" id="IPR052336">
    <property type="entry name" value="MlaD_Phospholipid_Transporter"/>
</dbReference>
<dbReference type="PANTHER" id="PTHR33371:SF4">
    <property type="entry name" value="INTERMEMBRANE PHOSPHOLIPID TRANSPORT SYSTEM BINDING PROTEIN MLAD"/>
    <property type="match status" value="1"/>
</dbReference>
<dbReference type="RefSeq" id="WP_053939170.1">
    <property type="nucleotide sequence ID" value="NZ_LAQT01000030.1"/>
</dbReference>
<dbReference type="EMBL" id="LAQT01000030">
    <property type="protein sequence ID" value="KPC50271.1"/>
    <property type="molecule type" value="Genomic_DNA"/>
</dbReference>
<evidence type="ECO:0000259" key="1">
    <source>
        <dbReference type="Pfam" id="PF02470"/>
    </source>
</evidence>
<sequence length="348" mass="38663">MTHPRVYFRLGLFVLVAVLTAAVLLVAFGAGRWFRPSVTLESYFDESVQGLDLGSKVRYRGVTVGQVSKISFTYNKYEQDLAPIQRQQYVLVEMKLRPELFGGKAMQFPSQDNLTHEIVRGLRVRLTPQGLTGTSYMEIDYFDPARNPPLPINWSPQELYIPSAHGSISQLMDATQDVVTRLQKLDLETTVHRLNHLLGTLDDQAGQLNLAQIGSSVQHVTDKIDRIPVERIASDGQALINELRSTNQSLSNMLNDPQVASAPANLAASAERMRQLLDKPELATSLEHLDATLRRLDRLSAGKEGELSDTLTNLHAASDDLRDLLARAKAQPSSLLFSSPPTPYPLPR</sequence>
<keyword evidence="3" id="KW-1185">Reference proteome</keyword>
<dbReference type="PANTHER" id="PTHR33371">
    <property type="entry name" value="INTERMEMBRANE PHOSPHOLIPID TRANSPORT SYSTEM BINDING PROTEIN MLAD-RELATED"/>
    <property type="match status" value="1"/>
</dbReference>
<dbReference type="Pfam" id="PF02470">
    <property type="entry name" value="MlaD"/>
    <property type="match status" value="1"/>
</dbReference>
<feature type="domain" description="Mce/MlaD" evidence="1">
    <location>
        <begin position="38"/>
        <end position="140"/>
    </location>
</feature>
<dbReference type="OrthoDB" id="9806984at2"/>
<dbReference type="STRING" id="857265.WG78_17905"/>
<evidence type="ECO:0000313" key="3">
    <source>
        <dbReference type="Proteomes" id="UP000037939"/>
    </source>
</evidence>
<comment type="caution">
    <text evidence="2">The sequence shown here is derived from an EMBL/GenBank/DDBJ whole genome shotgun (WGS) entry which is preliminary data.</text>
</comment>
<reference evidence="2 3" key="1">
    <citation type="submission" date="2015-07" db="EMBL/GenBank/DDBJ databases">
        <title>Draft genome sequence of the Amantichitinum ursilacus IGB-41, a new chitin-degrading bacterium.</title>
        <authorList>
            <person name="Kirstahler P."/>
            <person name="Guenther M."/>
            <person name="Grumaz C."/>
            <person name="Rupp S."/>
            <person name="Zibek S."/>
            <person name="Sohn K."/>
        </authorList>
    </citation>
    <scope>NUCLEOTIDE SEQUENCE [LARGE SCALE GENOMIC DNA]</scope>
    <source>
        <strain evidence="2 3">IGB-41</strain>
    </source>
</reference>
<dbReference type="Proteomes" id="UP000037939">
    <property type="component" value="Unassembled WGS sequence"/>
</dbReference>
<evidence type="ECO:0000313" key="2">
    <source>
        <dbReference type="EMBL" id="KPC50271.1"/>
    </source>
</evidence>
<name>A0A0N0GLV3_9NEIS</name>
<dbReference type="AlphaFoldDB" id="A0A0N0GLV3"/>
<organism evidence="2 3">
    <name type="scientific">Amantichitinum ursilacus</name>
    <dbReference type="NCBI Taxonomy" id="857265"/>
    <lineage>
        <taxon>Bacteria</taxon>
        <taxon>Pseudomonadati</taxon>
        <taxon>Pseudomonadota</taxon>
        <taxon>Betaproteobacteria</taxon>
        <taxon>Neisseriales</taxon>
        <taxon>Chitinibacteraceae</taxon>
        <taxon>Amantichitinum</taxon>
    </lineage>
</organism>
<gene>
    <name evidence="2" type="primary">pqiB_2</name>
    <name evidence="2" type="ORF">WG78_17905</name>
</gene>